<dbReference type="Proteomes" id="UP000765509">
    <property type="component" value="Unassembled WGS sequence"/>
</dbReference>
<protein>
    <submittedName>
        <fullName evidence="2">Uncharacterized protein</fullName>
    </submittedName>
</protein>
<gene>
    <name evidence="2" type="ORF">O181_066872</name>
</gene>
<comment type="caution">
    <text evidence="2">The sequence shown here is derived from an EMBL/GenBank/DDBJ whole genome shotgun (WGS) entry which is preliminary data.</text>
</comment>
<accession>A0A9Q3I4Q0</accession>
<keyword evidence="3" id="KW-1185">Reference proteome</keyword>
<evidence type="ECO:0000313" key="3">
    <source>
        <dbReference type="Proteomes" id="UP000765509"/>
    </source>
</evidence>
<evidence type="ECO:0000256" key="1">
    <source>
        <dbReference type="SAM" id="SignalP"/>
    </source>
</evidence>
<keyword evidence="1" id="KW-0732">Signal</keyword>
<proteinExistence type="predicted"/>
<dbReference type="EMBL" id="AVOT02033277">
    <property type="protein sequence ID" value="MBW0527157.1"/>
    <property type="molecule type" value="Genomic_DNA"/>
</dbReference>
<dbReference type="AlphaFoldDB" id="A0A9Q3I4Q0"/>
<feature type="signal peptide" evidence="1">
    <location>
        <begin position="1"/>
        <end position="19"/>
    </location>
</feature>
<sequence length="104" mass="10766">MPLKANLAMLSFCVVSVTAIVASNNSTVAFFIVNASSLVVHKDTTSPSAILATGAISAIESVVALAAVTCIRPGDDVCKSDSCFNSLKSKILGKDITNDIKAKY</sequence>
<feature type="chain" id="PRO_5040129998" evidence="1">
    <location>
        <begin position="20"/>
        <end position="104"/>
    </location>
</feature>
<reference evidence="2" key="1">
    <citation type="submission" date="2021-03" db="EMBL/GenBank/DDBJ databases">
        <title>Draft genome sequence of rust myrtle Austropuccinia psidii MF-1, a brazilian biotype.</title>
        <authorList>
            <person name="Quecine M.C."/>
            <person name="Pachon D.M.R."/>
            <person name="Bonatelli M.L."/>
            <person name="Correr F.H."/>
            <person name="Franceschini L.M."/>
            <person name="Leite T.F."/>
            <person name="Margarido G.R.A."/>
            <person name="Almeida C.A."/>
            <person name="Ferrarezi J.A."/>
            <person name="Labate C.A."/>
        </authorList>
    </citation>
    <scope>NUCLEOTIDE SEQUENCE</scope>
    <source>
        <strain evidence="2">MF-1</strain>
    </source>
</reference>
<organism evidence="2 3">
    <name type="scientific">Austropuccinia psidii MF-1</name>
    <dbReference type="NCBI Taxonomy" id="1389203"/>
    <lineage>
        <taxon>Eukaryota</taxon>
        <taxon>Fungi</taxon>
        <taxon>Dikarya</taxon>
        <taxon>Basidiomycota</taxon>
        <taxon>Pucciniomycotina</taxon>
        <taxon>Pucciniomycetes</taxon>
        <taxon>Pucciniales</taxon>
        <taxon>Sphaerophragmiaceae</taxon>
        <taxon>Austropuccinia</taxon>
    </lineage>
</organism>
<name>A0A9Q3I4Q0_9BASI</name>
<evidence type="ECO:0000313" key="2">
    <source>
        <dbReference type="EMBL" id="MBW0527157.1"/>
    </source>
</evidence>